<protein>
    <submittedName>
        <fullName evidence="10">WD40 repeat-like protein</fullName>
    </submittedName>
</protein>
<reference evidence="10" key="1">
    <citation type="journal article" date="2020" name="Stud. Mycol.">
        <title>101 Dothideomycetes genomes: a test case for predicting lifestyles and emergence of pathogens.</title>
        <authorList>
            <person name="Haridas S."/>
            <person name="Albert R."/>
            <person name="Binder M."/>
            <person name="Bloem J."/>
            <person name="Labutti K."/>
            <person name="Salamov A."/>
            <person name="Andreopoulos B."/>
            <person name="Baker S."/>
            <person name="Barry K."/>
            <person name="Bills G."/>
            <person name="Bluhm B."/>
            <person name="Cannon C."/>
            <person name="Castanera R."/>
            <person name="Culley D."/>
            <person name="Daum C."/>
            <person name="Ezra D."/>
            <person name="Gonzalez J."/>
            <person name="Henrissat B."/>
            <person name="Kuo A."/>
            <person name="Liang C."/>
            <person name="Lipzen A."/>
            <person name="Lutzoni F."/>
            <person name="Magnuson J."/>
            <person name="Mondo S."/>
            <person name="Nolan M."/>
            <person name="Ohm R."/>
            <person name="Pangilinan J."/>
            <person name="Park H.-J."/>
            <person name="Ramirez L."/>
            <person name="Alfaro M."/>
            <person name="Sun H."/>
            <person name="Tritt A."/>
            <person name="Yoshinaga Y."/>
            <person name="Zwiers L.-H."/>
            <person name="Turgeon B."/>
            <person name="Goodwin S."/>
            <person name="Spatafora J."/>
            <person name="Crous P."/>
            <person name="Grigoriev I."/>
        </authorList>
    </citation>
    <scope>NUCLEOTIDE SEQUENCE</scope>
    <source>
        <strain evidence="10">CBS 260.36</strain>
    </source>
</reference>
<feature type="compositionally biased region" description="Polar residues" evidence="8">
    <location>
        <begin position="2815"/>
        <end position="2827"/>
    </location>
</feature>
<dbReference type="PROSITE" id="PS50294">
    <property type="entry name" value="WD_REPEATS_REGION"/>
    <property type="match status" value="8"/>
</dbReference>
<evidence type="ECO:0000256" key="1">
    <source>
        <dbReference type="ARBA" id="ARBA00022574"/>
    </source>
</evidence>
<feature type="compositionally biased region" description="Basic and acidic residues" evidence="8">
    <location>
        <begin position="2071"/>
        <end position="2084"/>
    </location>
</feature>
<dbReference type="Gene3D" id="2.130.10.10">
    <property type="entry name" value="YVTN repeat-like/Quinoprotein amine dehydrogenase"/>
    <property type="match status" value="3"/>
</dbReference>
<evidence type="ECO:0000256" key="4">
    <source>
        <dbReference type="ARBA" id="ARBA00022771"/>
    </source>
</evidence>
<dbReference type="SMART" id="SM00320">
    <property type="entry name" value="WD40"/>
    <property type="match status" value="8"/>
</dbReference>
<feature type="domain" description="C2H2-type" evidence="9">
    <location>
        <begin position="2752"/>
        <end position="2779"/>
    </location>
</feature>
<dbReference type="PRINTS" id="PR00320">
    <property type="entry name" value="GPROTEINBRPT"/>
</dbReference>
<name>A0A9P4IWL1_9PEZI</name>
<organism evidence="10 11">
    <name type="scientific">Myriangium duriaei CBS 260.36</name>
    <dbReference type="NCBI Taxonomy" id="1168546"/>
    <lineage>
        <taxon>Eukaryota</taxon>
        <taxon>Fungi</taxon>
        <taxon>Dikarya</taxon>
        <taxon>Ascomycota</taxon>
        <taxon>Pezizomycotina</taxon>
        <taxon>Dothideomycetes</taxon>
        <taxon>Dothideomycetidae</taxon>
        <taxon>Myriangiales</taxon>
        <taxon>Myriangiaceae</taxon>
        <taxon>Myriangium</taxon>
    </lineage>
</organism>
<dbReference type="FunFam" id="3.30.160.60:FF:002343">
    <property type="entry name" value="Zinc finger protein 33A"/>
    <property type="match status" value="1"/>
</dbReference>
<feature type="region of interest" description="Disordered" evidence="8">
    <location>
        <begin position="1685"/>
        <end position="1714"/>
    </location>
</feature>
<feature type="region of interest" description="Disordered" evidence="8">
    <location>
        <begin position="1764"/>
        <end position="1806"/>
    </location>
</feature>
<feature type="domain" description="C2H2-type" evidence="9">
    <location>
        <begin position="2660"/>
        <end position="2687"/>
    </location>
</feature>
<dbReference type="InterPro" id="IPR056884">
    <property type="entry name" value="NPHP3-like_N"/>
</dbReference>
<feature type="compositionally biased region" description="Polar residues" evidence="8">
    <location>
        <begin position="277"/>
        <end position="288"/>
    </location>
</feature>
<feature type="compositionally biased region" description="Basic and acidic residues" evidence="8">
    <location>
        <begin position="1772"/>
        <end position="1785"/>
    </location>
</feature>
<feature type="compositionally biased region" description="Basic residues" evidence="8">
    <location>
        <begin position="2901"/>
        <end position="2913"/>
    </location>
</feature>
<feature type="repeat" description="WD" evidence="7">
    <location>
        <begin position="1248"/>
        <end position="1282"/>
    </location>
</feature>
<keyword evidence="4 6" id="KW-0863">Zinc-finger</keyword>
<feature type="repeat" description="WD" evidence="7">
    <location>
        <begin position="1492"/>
        <end position="1533"/>
    </location>
</feature>
<keyword evidence="5" id="KW-0862">Zinc</keyword>
<feature type="compositionally biased region" description="Polar residues" evidence="8">
    <location>
        <begin position="2584"/>
        <end position="2596"/>
    </location>
</feature>
<dbReference type="InterPro" id="IPR058348">
    <property type="entry name" value="DUF8035"/>
</dbReference>
<evidence type="ECO:0000256" key="5">
    <source>
        <dbReference type="ARBA" id="ARBA00022833"/>
    </source>
</evidence>
<gene>
    <name evidence="10" type="ORF">K461DRAFT_325021</name>
</gene>
<feature type="region of interest" description="Disordered" evidence="8">
    <location>
        <begin position="2435"/>
        <end position="2620"/>
    </location>
</feature>
<dbReference type="GO" id="GO:0008270">
    <property type="term" value="F:zinc ion binding"/>
    <property type="evidence" value="ECO:0007669"/>
    <property type="project" value="UniProtKB-KW"/>
</dbReference>
<dbReference type="InterPro" id="IPR001680">
    <property type="entry name" value="WD40_rpt"/>
</dbReference>
<evidence type="ECO:0000256" key="7">
    <source>
        <dbReference type="PROSITE-ProRule" id="PRU00221"/>
    </source>
</evidence>
<dbReference type="Gene3D" id="3.30.160.60">
    <property type="entry name" value="Classic Zinc Finger"/>
    <property type="match status" value="3"/>
</dbReference>
<dbReference type="Pfam" id="PF00400">
    <property type="entry name" value="WD40"/>
    <property type="match status" value="8"/>
</dbReference>
<accession>A0A9P4IWL1</accession>
<feature type="compositionally biased region" description="Basic and acidic residues" evidence="8">
    <location>
        <begin position="2859"/>
        <end position="2891"/>
    </location>
</feature>
<feature type="region of interest" description="Disordered" evidence="8">
    <location>
        <begin position="2341"/>
        <end position="2367"/>
    </location>
</feature>
<dbReference type="SUPFAM" id="SSF52540">
    <property type="entry name" value="P-loop containing nucleoside triphosphate hydrolases"/>
    <property type="match status" value="1"/>
</dbReference>
<dbReference type="Pfam" id="PF26118">
    <property type="entry name" value="DUF8035"/>
    <property type="match status" value="1"/>
</dbReference>
<evidence type="ECO:0000256" key="8">
    <source>
        <dbReference type="SAM" id="MobiDB-lite"/>
    </source>
</evidence>
<feature type="repeat" description="WD" evidence="7">
    <location>
        <begin position="1367"/>
        <end position="1408"/>
    </location>
</feature>
<feature type="domain" description="C2H2-type" evidence="9">
    <location>
        <begin position="2724"/>
        <end position="2751"/>
    </location>
</feature>
<feature type="repeat" description="WD" evidence="7">
    <location>
        <begin position="1283"/>
        <end position="1324"/>
    </location>
</feature>
<sequence>MNLADPEGSDQPATAKPIRQVARECRGLFVDWETSLDDDPDSNDTNFAAEYHAKFEAWAAVLGVFGGDVSSLDYRLRKHPSVQEAVLRLLNILRNDLFLASTNTAYYADQAPAWMQRDEDTANPWASGIKDGIQRLNRLGIWIRSSSKSNATVRARTFAVSLNLDLRAFEHLANLALECLYPNCAESLRQQLAESMTDRYAKLQYEYHRVEARNAEKLAMPKIETPRPMPVVQTEAQEVEPRKEDVMKLPVGQRRLRFEIPASSLVTDLRRKPMDLRSQSFQQRSHAPTESAVDTGRAEPPIPKFEENKAFAKCEWCFGILDRTMFRETSGRFKWSKKGRQHYFNDLRPYVCISDCCSESFPFQDEWLDHMTTAHSVDWLHTVHSAPVWICELEHDHDTQYMFSTQDELHNHTLLHHSHTEHTSQQDVLLMTYGLDSSVGLSSVATAPRLRPSTACPLCLYSLVDSADKTKTPLEKHIGSHMEALMLLTLRLMSTLPENLGDEGDARSVFSGQSERDASEVHQQLSVSDFGSDEEYNDISTISIGSPVPSVSGGDDWGAINIPIPIDLNAEDTKAIDHMRQKRAEQVQAESGVDSTTRAELAKLSITSGAIIDPSTSADRVEFVQGTRTSLLDRIVSWTSDSSAKKILWLSGPPGSGKTTIAYKIVNLLYGQGSLCANFFFNRGQSDLARANRFFPTLAHQLALSIPGLAQSVAKALEDDPFICERGLGIQFDKLLFLPLAETELAHEGQHPRRIVLIDALDECHPPEDVRTIIESLAELDVYGLHCLIFSRPESTIRQALSGIDDNMYMHIQMGAIKPEDTRNDIRIYFEHEFDTMRRVDPALPSNWPGSEAIESLSDIADLSFFSASAICRWIARPNSQGLPPWAEEMQHRLGVILEERQASRLTGLSDLYEALLREVHSDPVSTGWGLNLNGFRRIVGPLICVAEPLSINALSKLLDIQSDRIEKVLRPLSFAMRLPDTRNAPVRLLHASFREFLLDGENGRDFRIDETTTHAVLRDRCLRMFDSRAGSGLTKNLCKVPSPGTQRSEISAESISKYIPEHVAYACRHWVYHAIQNGTPLERIHGLYEAIRKHFLHWLEALSWLGQLTRVFDHIYQLQELVDYELDKDRLGMTLFDDAQRFLQRNWPIIDLAPMQVYYSALCFAPQKSTIRESHSEDLNEFSLLPTVPLIWTPEILSFAEHEKSVTTVDYSPDGTMVASGSYDMTIKLWTPQSGKDIHTIMVNSPINAVAFSPDGQTLASATEDHAVRLWDVETGGLLHTFFLHEDAVEDLAFSPDGHWIVSGSEDHTVRVIGIPSGDQRHVLRGHEDSVSSVAVSSDGNTIASGSSDHTVRLWDARTGLLLTTFEGHRDRVYSVAFSHDEKTIASGSLDKTVCLWDAETGAHSFTLKGHDAGVEAVTFSPDSKMLASGSADDTVRLWDPVTGEEVRKFEGAGGVHALVFSSSGRILASASQDYTVRLWDVQSAEDAQPVQRHNAEVVTVACAPQGDIVASGSKNGTVIIWSTETGQELNRIQVQDDDDEFVALEDIDFTPEKPYIVTRSLDTSLGLPTTKYWHSRTGNPIELHHDADLLQTTHEYGSKPRIASQHYSLPGAALGVNGQWIQYKHEDLLWLPRKYRATASAAYGDTLVLGHASGNVSLFRYKKAIEPQMLDPPELGRRELEISETESVVTDSPAVSVSEVEDRSGRAESPTISQLRREISLRVEKVEELTVAARSSGLWSPLEKLDREREALYDAERRLKELKTAQGTRNEQDKLNEQHRPDPPESVLSESHQPRSELQRASRALTDDERRAFDLYEMHAQNCPTCSDAAAKRTCLDIIDVAFSVLKYAYYKEGKIYPNDGSEQVWIELGDAYGYTIQFLKSPRRDGMPTVEPATETSQDTSLRKVEGSPALQQERIDHLQHLEAEAMRDAKSVTLQGTEEGQQSEQIGPDAEDDAAKLFQLPSGQHRSSNEIDDETYRRWGREVLSLGGPIPAPELTYAQVHKSDISVDVLKDRGIRWKHHEESPDFIVSPDGLSQGTYDELHEETLQKGSIEKPLGQYLPFTAPRLRRAETLPRSREDSSGTKGPGSTRIHLSKLSIDVLNKYHLGWKYDPEDPNYIIIRRELERDFLEELIETSKQYWTDSEETRTEMVQALPAQESSPSPSTDKLDPETTREYIHDGPDSPDRASHRTTRYSAMPDPLDLADEAVATLPKRVEAQEEAKSRDALIEQHIPVHIDEQTVSEREKPRSSSLADKPIPAAARWTKVSRLIVNPEALEQMGEPYEEREDYVVILRVLTRDEIDKLATKTREIREERLADGLAESQIDLANLAVKLQKTRENDSTALDSQRGRPQEPVFQSVPRPHRDAYKSQLELPSRKPMFFPRAHRRELSPTVLNKHHIGWRYDPVDPNYINIQKEMDQDYFEKLCEETGEHRERTTISRNSRTPAQKALQQQSPDLTRSRSWSPRSRQSRRHISSRGPSPDRALLQEPVMQNETRPESVARDTKNDPHQDRDDKDASDDVLSELSTLRSVEPYKNSDSGLGSSLATSLPFSRSKKSYRGPQHSSRTPSPLGGEDGVSPISVTTPPGWSNTLGLKDLGSQFQSGGHESASTDPQELKEEQKGQRFFCTDYPPCNLSFARSEHLARHIRKHTGERPFQCHCGRRFSRLDDLRQHAQAVHVNEEISGDPQKVQATVDPLDILPELSGLEELTDGGSTLDEDHECPYCSKWFRSHDNLKSHLSEHSADRPYSCTVCSANFRRLHDLRRHEKLHVGDDSIERRAIDPPPDEAATKESFLRTRDDDVSRSARSLARTPTTAARSSGQKGDSLGRGQDNLRPSSSATAASPSNSNDEDLMLFEREIRKLQRERDMLPGPSRKGEANTNEDRYRPGNRAQSRSRSPRPRQPRRHTRGTSSNQDDTIRPHPAGEIPAPPGVRQIIPEEGPDSVNVNDDDVIRRERRDRDTESDAEHSPPPYYTRRRELLLGAK</sequence>
<feature type="region of interest" description="Disordered" evidence="8">
    <location>
        <begin position="1885"/>
        <end position="1913"/>
    </location>
</feature>
<feature type="compositionally biased region" description="Basic and acidic residues" evidence="8">
    <location>
        <begin position="2955"/>
        <end position="2972"/>
    </location>
</feature>
<feature type="compositionally biased region" description="Polar residues" evidence="8">
    <location>
        <begin position="1687"/>
        <end position="1697"/>
    </location>
</feature>
<feature type="repeat" description="WD" evidence="7">
    <location>
        <begin position="1325"/>
        <end position="1366"/>
    </location>
</feature>
<feature type="compositionally biased region" description="Low complexity" evidence="8">
    <location>
        <begin position="2840"/>
        <end position="2852"/>
    </location>
</feature>
<dbReference type="InterPro" id="IPR036322">
    <property type="entry name" value="WD40_repeat_dom_sf"/>
</dbReference>
<feature type="region of interest" description="Disordered" evidence="8">
    <location>
        <begin position="276"/>
        <end position="302"/>
    </location>
</feature>
<feature type="compositionally biased region" description="Basic and acidic residues" evidence="8">
    <location>
        <begin position="2980"/>
        <end position="2989"/>
    </location>
</feature>
<dbReference type="PROSITE" id="PS50082">
    <property type="entry name" value="WD_REPEATS_2"/>
    <property type="match status" value="8"/>
</dbReference>
<feature type="region of interest" description="Disordered" evidence="8">
    <location>
        <begin position="2071"/>
        <end position="2093"/>
    </location>
</feature>
<dbReference type="InterPro" id="IPR013087">
    <property type="entry name" value="Znf_C2H2_type"/>
</dbReference>
<feature type="compositionally biased region" description="Basic and acidic residues" evidence="8">
    <location>
        <begin position="2792"/>
        <end position="2808"/>
    </location>
</feature>
<dbReference type="SUPFAM" id="SSF50978">
    <property type="entry name" value="WD40 repeat-like"/>
    <property type="match status" value="2"/>
</dbReference>
<dbReference type="InterPro" id="IPR027417">
    <property type="entry name" value="P-loop_NTPase"/>
</dbReference>
<dbReference type="PANTHER" id="PTHR19848:SF8">
    <property type="entry name" value="F-BOX AND WD REPEAT DOMAIN CONTAINING 7"/>
    <property type="match status" value="1"/>
</dbReference>
<evidence type="ECO:0000256" key="2">
    <source>
        <dbReference type="ARBA" id="ARBA00022723"/>
    </source>
</evidence>
<feature type="region of interest" description="Disordered" evidence="8">
    <location>
        <begin position="2143"/>
        <end position="2200"/>
    </location>
</feature>
<dbReference type="InterPro" id="IPR015943">
    <property type="entry name" value="WD40/YVTN_repeat-like_dom_sf"/>
</dbReference>
<dbReference type="CDD" id="cd00200">
    <property type="entry name" value="WD40"/>
    <property type="match status" value="1"/>
</dbReference>
<feature type="domain" description="C2H2-type" evidence="9">
    <location>
        <begin position="2629"/>
        <end position="2659"/>
    </location>
</feature>
<dbReference type="PANTHER" id="PTHR19848">
    <property type="entry name" value="WD40 REPEAT PROTEIN"/>
    <property type="match status" value="1"/>
</dbReference>
<feature type="region of interest" description="Disordered" evidence="8">
    <location>
        <begin position="2779"/>
        <end position="2989"/>
    </location>
</feature>
<evidence type="ECO:0000256" key="3">
    <source>
        <dbReference type="ARBA" id="ARBA00022737"/>
    </source>
</evidence>
<dbReference type="Gene3D" id="3.40.50.300">
    <property type="entry name" value="P-loop containing nucleotide triphosphate hydrolases"/>
    <property type="match status" value="1"/>
</dbReference>
<feature type="compositionally biased region" description="Basic and acidic residues" evidence="8">
    <location>
        <begin position="1794"/>
        <end position="1806"/>
    </location>
</feature>
<dbReference type="Proteomes" id="UP000799439">
    <property type="component" value="Unassembled WGS sequence"/>
</dbReference>
<dbReference type="PROSITE" id="PS00678">
    <property type="entry name" value="WD_REPEATS_1"/>
    <property type="match status" value="4"/>
</dbReference>
<feature type="repeat" description="WD" evidence="7">
    <location>
        <begin position="1409"/>
        <end position="1450"/>
    </location>
</feature>
<dbReference type="SUPFAM" id="SSF57667">
    <property type="entry name" value="beta-beta-alpha zinc fingers"/>
    <property type="match status" value="2"/>
</dbReference>
<dbReference type="PROSITE" id="PS00028">
    <property type="entry name" value="ZINC_FINGER_C2H2_1"/>
    <property type="match status" value="3"/>
</dbReference>
<dbReference type="InterPro" id="IPR036236">
    <property type="entry name" value="Znf_C2H2_sf"/>
</dbReference>
<feature type="compositionally biased region" description="Polar residues" evidence="8">
    <location>
        <begin position="2540"/>
        <end position="2555"/>
    </location>
</feature>
<comment type="caution">
    <text evidence="10">The sequence shown here is derived from an EMBL/GenBank/DDBJ whole genome shotgun (WGS) entry which is preliminary data.</text>
</comment>
<evidence type="ECO:0000256" key="6">
    <source>
        <dbReference type="PROSITE-ProRule" id="PRU00042"/>
    </source>
</evidence>
<feature type="compositionally biased region" description="Polar residues" evidence="8">
    <location>
        <begin position="2442"/>
        <end position="2461"/>
    </location>
</feature>
<keyword evidence="3" id="KW-0677">Repeat</keyword>
<keyword evidence="1 7" id="KW-0853">WD repeat</keyword>
<dbReference type="EMBL" id="ML996094">
    <property type="protein sequence ID" value="KAF2148083.1"/>
    <property type="molecule type" value="Genomic_DNA"/>
</dbReference>
<proteinExistence type="predicted"/>
<keyword evidence="11" id="KW-1185">Reference proteome</keyword>
<evidence type="ECO:0000313" key="11">
    <source>
        <dbReference type="Proteomes" id="UP000799439"/>
    </source>
</evidence>
<dbReference type="Pfam" id="PF24883">
    <property type="entry name" value="NPHP3_N"/>
    <property type="match status" value="1"/>
</dbReference>
<keyword evidence="2" id="KW-0479">Metal-binding</keyword>
<feature type="compositionally biased region" description="Polar residues" evidence="8">
    <location>
        <begin position="2603"/>
        <end position="2617"/>
    </location>
</feature>
<feature type="repeat" description="WD" evidence="7">
    <location>
        <begin position="1457"/>
        <end position="1491"/>
    </location>
</feature>
<dbReference type="SMART" id="SM00355">
    <property type="entry name" value="ZnF_C2H2"/>
    <property type="match status" value="6"/>
</dbReference>
<evidence type="ECO:0000259" key="9">
    <source>
        <dbReference type="PROSITE" id="PS50157"/>
    </source>
</evidence>
<dbReference type="InterPro" id="IPR020472">
    <property type="entry name" value="WD40_PAC1"/>
</dbReference>
<evidence type="ECO:0000313" key="10">
    <source>
        <dbReference type="EMBL" id="KAF2148083.1"/>
    </source>
</evidence>
<dbReference type="PROSITE" id="PS50157">
    <property type="entry name" value="ZINC_FINGER_C2H2_2"/>
    <property type="match status" value="4"/>
</dbReference>
<feature type="compositionally biased region" description="Basic and acidic residues" evidence="8">
    <location>
        <begin position="2169"/>
        <end position="2191"/>
    </location>
</feature>
<dbReference type="OrthoDB" id="674604at2759"/>
<feature type="repeat" description="WD" evidence="7">
    <location>
        <begin position="1200"/>
        <end position="1241"/>
    </location>
</feature>
<feature type="compositionally biased region" description="Basic and acidic residues" evidence="8">
    <location>
        <begin position="2499"/>
        <end position="2519"/>
    </location>
</feature>
<dbReference type="InterPro" id="IPR019775">
    <property type="entry name" value="WD40_repeat_CS"/>
</dbReference>